<dbReference type="RefSeq" id="WP_341371957.1">
    <property type="nucleotide sequence ID" value="NZ_JBBPCO010000019.1"/>
</dbReference>
<protein>
    <submittedName>
        <fullName evidence="1">Glutaredoxin family protein</fullName>
    </submittedName>
</protein>
<accession>A0ABU9DD69</accession>
<keyword evidence="2" id="KW-1185">Reference proteome</keyword>
<organism evidence="1 2">
    <name type="scientific">Thermithiobacillus plumbiphilus</name>
    <dbReference type="NCBI Taxonomy" id="1729899"/>
    <lineage>
        <taxon>Bacteria</taxon>
        <taxon>Pseudomonadati</taxon>
        <taxon>Pseudomonadota</taxon>
        <taxon>Acidithiobacillia</taxon>
        <taxon>Acidithiobacillales</taxon>
        <taxon>Thermithiobacillaceae</taxon>
        <taxon>Thermithiobacillus</taxon>
    </lineage>
</organism>
<sequence length="86" mass="9259">MTASGPDLRLLGRPGCHLCDDMIAVLRPFLNAGRFTLTLVDVDSDPALAARYGLLIPVLLDGDLEIAHYTLSPEVLEAYLHQAGQA</sequence>
<comment type="caution">
    <text evidence="1">The sequence shown here is derived from an EMBL/GenBank/DDBJ whole genome shotgun (WGS) entry which is preliminary data.</text>
</comment>
<dbReference type="InterPro" id="IPR036249">
    <property type="entry name" value="Thioredoxin-like_sf"/>
</dbReference>
<reference evidence="1 2" key="1">
    <citation type="submission" date="2024-04" db="EMBL/GenBank/DDBJ databases">
        <authorList>
            <person name="Abashina T."/>
            <person name="Shaikin A."/>
        </authorList>
    </citation>
    <scope>NUCLEOTIDE SEQUENCE [LARGE SCALE GENOMIC DNA]</scope>
    <source>
        <strain evidence="1 2">AAFK</strain>
    </source>
</reference>
<evidence type="ECO:0000313" key="1">
    <source>
        <dbReference type="EMBL" id="MEK8090901.1"/>
    </source>
</evidence>
<dbReference type="SUPFAM" id="SSF52833">
    <property type="entry name" value="Thioredoxin-like"/>
    <property type="match status" value="1"/>
</dbReference>
<name>A0ABU9DD69_9PROT</name>
<dbReference type="Gene3D" id="3.40.30.10">
    <property type="entry name" value="Glutaredoxin"/>
    <property type="match status" value="1"/>
</dbReference>
<gene>
    <name evidence="1" type="ORF">WOB96_14175</name>
</gene>
<dbReference type="InterPro" id="IPR008554">
    <property type="entry name" value="Glutaredoxin-like"/>
</dbReference>
<dbReference type="Pfam" id="PF05768">
    <property type="entry name" value="Glrx-like"/>
    <property type="match status" value="1"/>
</dbReference>
<dbReference type="Proteomes" id="UP001446205">
    <property type="component" value="Unassembled WGS sequence"/>
</dbReference>
<dbReference type="EMBL" id="JBBPCO010000019">
    <property type="protein sequence ID" value="MEK8090901.1"/>
    <property type="molecule type" value="Genomic_DNA"/>
</dbReference>
<evidence type="ECO:0000313" key="2">
    <source>
        <dbReference type="Proteomes" id="UP001446205"/>
    </source>
</evidence>
<proteinExistence type="predicted"/>